<evidence type="ECO:0000256" key="10">
    <source>
        <dbReference type="SAM" id="Phobius"/>
    </source>
</evidence>
<comment type="catalytic activity">
    <reaction evidence="7">
        <text>The enzyme shows specific recognition of a C-terminal tripeptide, Xaa-Yaa-Zaa, in which Xaa is preferably Ala or Leu, Yaa is preferably Ala or Tyr, and Zaa is preferably Ala, but then cleaves at a variable distance from the C-terminus. A typical cleavage is -Ala-Ala-|-Arg-Ala-Ala-Lys-Glu-Asn-Tyr-Ala-Leu-Ala-Ala.</text>
        <dbReference type="EC" id="3.4.21.102"/>
    </reaction>
</comment>
<dbReference type="CDD" id="cd06782">
    <property type="entry name" value="cpPDZ_CPP-like"/>
    <property type="match status" value="1"/>
</dbReference>
<dbReference type="GO" id="GO:0006508">
    <property type="term" value="P:proteolysis"/>
    <property type="evidence" value="ECO:0007669"/>
    <property type="project" value="UniProtKB-KW"/>
</dbReference>
<feature type="non-terminal residue" evidence="12">
    <location>
        <position position="640"/>
    </location>
</feature>
<dbReference type="SMART" id="SM00245">
    <property type="entry name" value="TSPc"/>
    <property type="match status" value="1"/>
</dbReference>
<proteinExistence type="inferred from homology"/>
<keyword evidence="13" id="KW-1185">Reference proteome</keyword>
<dbReference type="SUPFAM" id="SSF52096">
    <property type="entry name" value="ClpP/crotonase"/>
    <property type="match status" value="2"/>
</dbReference>
<dbReference type="EC" id="3.4.21.102" evidence="9"/>
<dbReference type="InterPro" id="IPR036034">
    <property type="entry name" value="PDZ_sf"/>
</dbReference>
<evidence type="ECO:0000256" key="1">
    <source>
        <dbReference type="ARBA" id="ARBA00004456"/>
    </source>
</evidence>
<feature type="transmembrane region" description="Helical" evidence="10">
    <location>
        <begin position="98"/>
        <end position="118"/>
    </location>
</feature>
<evidence type="ECO:0000259" key="11">
    <source>
        <dbReference type="PROSITE" id="PS50106"/>
    </source>
</evidence>
<comment type="similarity">
    <text evidence="2">Belongs to the peptidase S41A family.</text>
</comment>
<dbReference type="InterPro" id="IPR029045">
    <property type="entry name" value="ClpP/crotonase-like_dom_sf"/>
</dbReference>
<organism evidence="12 13">
    <name type="scientific">Taxus chinensis</name>
    <name type="common">Chinese yew</name>
    <name type="synonym">Taxus wallichiana var. chinensis</name>
    <dbReference type="NCBI Taxonomy" id="29808"/>
    <lineage>
        <taxon>Eukaryota</taxon>
        <taxon>Viridiplantae</taxon>
        <taxon>Streptophyta</taxon>
        <taxon>Embryophyta</taxon>
        <taxon>Tracheophyta</taxon>
        <taxon>Spermatophyta</taxon>
        <taxon>Pinopsida</taxon>
        <taxon>Pinidae</taxon>
        <taxon>Conifers II</taxon>
        <taxon>Cupressales</taxon>
        <taxon>Taxaceae</taxon>
        <taxon>Taxus</taxon>
    </lineage>
</organism>
<feature type="non-terminal residue" evidence="12">
    <location>
        <position position="1"/>
    </location>
</feature>
<evidence type="ECO:0000313" key="13">
    <source>
        <dbReference type="Proteomes" id="UP000824469"/>
    </source>
</evidence>
<dbReference type="InterPro" id="IPR005151">
    <property type="entry name" value="Tail-specific_protease"/>
</dbReference>
<dbReference type="CDD" id="cd07560">
    <property type="entry name" value="Peptidase_S41_CPP"/>
    <property type="match status" value="1"/>
</dbReference>
<dbReference type="InterPro" id="IPR041489">
    <property type="entry name" value="PDZ_6"/>
</dbReference>
<feature type="domain" description="PDZ" evidence="11">
    <location>
        <begin position="197"/>
        <end position="271"/>
    </location>
</feature>
<dbReference type="GO" id="GO:0004252">
    <property type="term" value="F:serine-type endopeptidase activity"/>
    <property type="evidence" value="ECO:0007669"/>
    <property type="project" value="UniProtKB-EC"/>
</dbReference>
<evidence type="ECO:0000313" key="12">
    <source>
        <dbReference type="EMBL" id="KAH9307412.1"/>
    </source>
</evidence>
<evidence type="ECO:0000256" key="3">
    <source>
        <dbReference type="ARBA" id="ARBA00022670"/>
    </source>
</evidence>
<keyword evidence="10" id="KW-1133">Transmembrane helix</keyword>
<dbReference type="FunFam" id="3.30.750.44:FF:000002">
    <property type="entry name" value="carboxyl-terminal-processing peptidase 2, chloroplastic"/>
    <property type="match status" value="1"/>
</dbReference>
<name>A0AA38FMI5_TAXCH</name>
<keyword evidence="5" id="KW-0720">Serine protease</keyword>
<dbReference type="SUPFAM" id="SSF50156">
    <property type="entry name" value="PDZ domain-like"/>
    <property type="match status" value="1"/>
</dbReference>
<dbReference type="Gene3D" id="2.30.42.10">
    <property type="match status" value="1"/>
</dbReference>
<reference evidence="12 13" key="1">
    <citation type="journal article" date="2021" name="Nat. Plants">
        <title>The Taxus genome provides insights into paclitaxel biosynthesis.</title>
        <authorList>
            <person name="Xiong X."/>
            <person name="Gou J."/>
            <person name="Liao Q."/>
            <person name="Li Y."/>
            <person name="Zhou Q."/>
            <person name="Bi G."/>
            <person name="Li C."/>
            <person name="Du R."/>
            <person name="Wang X."/>
            <person name="Sun T."/>
            <person name="Guo L."/>
            <person name="Liang H."/>
            <person name="Lu P."/>
            <person name="Wu Y."/>
            <person name="Zhang Z."/>
            <person name="Ro D.K."/>
            <person name="Shang Y."/>
            <person name="Huang S."/>
            <person name="Yan J."/>
        </authorList>
    </citation>
    <scope>NUCLEOTIDE SEQUENCE [LARGE SCALE GENOMIC DNA]</scope>
    <source>
        <strain evidence="12">Ta-2019</strain>
    </source>
</reference>
<keyword evidence="3" id="KW-0645">Protease</keyword>
<evidence type="ECO:0000256" key="8">
    <source>
        <dbReference type="ARBA" id="ARBA00060065"/>
    </source>
</evidence>
<dbReference type="InterPro" id="IPR001478">
    <property type="entry name" value="PDZ"/>
</dbReference>
<sequence length="640" mass="71233">ILLPKSKNWNWVERKHLQHLFLLDNIKSRLQLRNGIGVKITNGLFSKFNNQFQECLKHSNIFFQKWGQLYSNYLECYIHPQKFAKMHRWPKKHKNRGTLFLVGSVIALALMMSLSVNINRSSSWALTEENLLFLEAWRTIDRAYVDKTFNGQRWFRYREDALRHEPMNTREETYAAIRKMLATLDDPFTRFLQPEQFNNLRSGTQGALTGVGLEVGFDMASDGTSTNLMVISPVAGGPADRAGVMPGDIISAIDGTSTQGMGLYDAAERLQAGFLQIASSTLSGETSGIFDDSYSKRLFAYTKYTMMTYVESESDDVELVSELGMMETLNLYDRVSRVMDVGVTSSVAHETVTEIGVDTKDAIRFRVDFRTRGLNGEEVIVSDHMMVASHWQKQYRLVVSVWVLVEIWCGYHTTSCATLFSTQHGEQDDYTGCLGIFTAVIVFIKLSTIVYANRHFPFFMQGIQMDSDDTDTAGWGQGDGAETGTKCTGYGYNLDTGVGVGRILLGPLAFAKDIELVLPASLLADEEAVAAQLKISADFRLDKGVIVYICDSKGVRDIYETDGSEAIMTSEPLVVLVNKGTASASEILAAALKDNKRAVLLGEPTFGKGKIQSVFELTDGSGIVVTVARYETPAHINIDK</sequence>
<evidence type="ECO:0000256" key="6">
    <source>
        <dbReference type="ARBA" id="ARBA00023078"/>
    </source>
</evidence>
<dbReference type="Proteomes" id="UP000824469">
    <property type="component" value="Unassembled WGS sequence"/>
</dbReference>
<comment type="caution">
    <text evidence="12">The sequence shown here is derived from an EMBL/GenBank/DDBJ whole genome shotgun (WGS) entry which is preliminary data.</text>
</comment>
<dbReference type="EMBL" id="JAHRHJ020000007">
    <property type="protein sequence ID" value="KAH9307412.1"/>
    <property type="molecule type" value="Genomic_DNA"/>
</dbReference>
<dbReference type="Pfam" id="PF17820">
    <property type="entry name" value="PDZ_6"/>
    <property type="match status" value="1"/>
</dbReference>
<keyword evidence="4" id="KW-0378">Hydrolase</keyword>
<dbReference type="InterPro" id="IPR004447">
    <property type="entry name" value="Peptidase_S41A"/>
</dbReference>
<comment type="function">
    <text evidence="8">Protease involved in the C-terminal processing of the chloroplastic D1 protein of photosystem II. This proteolytic processing is necessary to allow the light-driven assembly of the tetranuclear manganese cluster, which is responsible for photosynthetic water oxidation.</text>
</comment>
<comment type="subcellular location">
    <subcellularLocation>
        <location evidence="1">Plastid</location>
        <location evidence="1">Chloroplast thylakoid lumen</location>
    </subcellularLocation>
</comment>
<keyword evidence="10" id="KW-0812">Transmembrane</keyword>
<gene>
    <name evidence="12" type="ORF">KI387_035323</name>
</gene>
<evidence type="ECO:0000256" key="2">
    <source>
        <dbReference type="ARBA" id="ARBA00009179"/>
    </source>
</evidence>
<dbReference type="AlphaFoldDB" id="A0AA38FMI5"/>
<dbReference type="Pfam" id="PF03572">
    <property type="entry name" value="Peptidase_S41"/>
    <property type="match status" value="1"/>
</dbReference>
<dbReference type="PROSITE" id="PS50106">
    <property type="entry name" value="PDZ"/>
    <property type="match status" value="1"/>
</dbReference>
<keyword evidence="6" id="KW-0793">Thylakoid</keyword>
<protein>
    <recommendedName>
        <fullName evidence="9">C-terminal processing peptidase</fullName>
        <ecNumber evidence="9">3.4.21.102</ecNumber>
    </recommendedName>
</protein>
<evidence type="ECO:0000256" key="7">
    <source>
        <dbReference type="ARBA" id="ARBA00051784"/>
    </source>
</evidence>
<dbReference type="PANTHER" id="PTHR32060">
    <property type="entry name" value="TAIL-SPECIFIC PROTEASE"/>
    <property type="match status" value="1"/>
</dbReference>
<evidence type="ECO:0000256" key="5">
    <source>
        <dbReference type="ARBA" id="ARBA00022825"/>
    </source>
</evidence>
<evidence type="ECO:0000256" key="4">
    <source>
        <dbReference type="ARBA" id="ARBA00022801"/>
    </source>
</evidence>
<dbReference type="Gene3D" id="3.30.750.44">
    <property type="match status" value="1"/>
</dbReference>
<dbReference type="Gene3D" id="3.90.226.10">
    <property type="entry name" value="2-enoyl-CoA Hydratase, Chain A, domain 1"/>
    <property type="match status" value="1"/>
</dbReference>
<evidence type="ECO:0000256" key="9">
    <source>
        <dbReference type="ARBA" id="ARBA00066637"/>
    </source>
</evidence>
<dbReference type="PANTHER" id="PTHR32060:SF7">
    <property type="entry name" value="CARBOXYL-TERMINAL-PROCESSING PEPTIDASE 2, CHLOROPLASTIC"/>
    <property type="match status" value="1"/>
</dbReference>
<keyword evidence="10" id="KW-0472">Membrane</keyword>
<dbReference type="SMART" id="SM00228">
    <property type="entry name" value="PDZ"/>
    <property type="match status" value="1"/>
</dbReference>
<dbReference type="OMA" id="CWCLLER"/>
<dbReference type="GO" id="GO:0009543">
    <property type="term" value="C:chloroplast thylakoid lumen"/>
    <property type="evidence" value="ECO:0007669"/>
    <property type="project" value="UniProtKB-SubCell"/>
</dbReference>
<accession>A0AA38FMI5</accession>